<evidence type="ECO:0000313" key="1">
    <source>
        <dbReference type="EMBL" id="JAH58215.1"/>
    </source>
</evidence>
<reference evidence="1" key="1">
    <citation type="submission" date="2014-11" db="EMBL/GenBank/DDBJ databases">
        <authorList>
            <person name="Amaro Gonzalez C."/>
        </authorList>
    </citation>
    <scope>NUCLEOTIDE SEQUENCE</scope>
</reference>
<organism evidence="1">
    <name type="scientific">Anguilla anguilla</name>
    <name type="common">European freshwater eel</name>
    <name type="synonym">Muraena anguilla</name>
    <dbReference type="NCBI Taxonomy" id="7936"/>
    <lineage>
        <taxon>Eukaryota</taxon>
        <taxon>Metazoa</taxon>
        <taxon>Chordata</taxon>
        <taxon>Craniata</taxon>
        <taxon>Vertebrata</taxon>
        <taxon>Euteleostomi</taxon>
        <taxon>Actinopterygii</taxon>
        <taxon>Neopterygii</taxon>
        <taxon>Teleostei</taxon>
        <taxon>Anguilliformes</taxon>
        <taxon>Anguillidae</taxon>
        <taxon>Anguilla</taxon>
    </lineage>
</organism>
<sequence>MMIADPFPACMFCIVRFYYCAYGWCTRQGFSLGLKTFYPLKKEHSLGLGLIFVWKTRP</sequence>
<accession>A0A0E9TZ27</accession>
<dbReference type="AlphaFoldDB" id="A0A0E9TZ27"/>
<name>A0A0E9TZ27_ANGAN</name>
<dbReference type="EMBL" id="GBXM01050362">
    <property type="protein sequence ID" value="JAH58215.1"/>
    <property type="molecule type" value="Transcribed_RNA"/>
</dbReference>
<protein>
    <submittedName>
        <fullName evidence="1">Uncharacterized protein</fullName>
    </submittedName>
</protein>
<proteinExistence type="predicted"/>
<reference evidence="1" key="2">
    <citation type="journal article" date="2015" name="Fish Shellfish Immunol.">
        <title>Early steps in the European eel (Anguilla anguilla)-Vibrio vulnificus interaction in the gills: Role of the RtxA13 toxin.</title>
        <authorList>
            <person name="Callol A."/>
            <person name="Pajuelo D."/>
            <person name="Ebbesson L."/>
            <person name="Teles M."/>
            <person name="MacKenzie S."/>
            <person name="Amaro C."/>
        </authorList>
    </citation>
    <scope>NUCLEOTIDE SEQUENCE</scope>
</reference>